<name>A0AAJ0LV80_9PEZI</name>
<dbReference type="EMBL" id="JAWDJX010000005">
    <property type="protein sequence ID" value="KAK3056783.1"/>
    <property type="molecule type" value="Genomic_DNA"/>
</dbReference>
<sequence length="74" mass="7974">MDSRNPSHSKSDDSASMLSSSTTKSTTQLLKSMLVPKYHATAKASDQRSASQKQSERKAAKISPETLATYAALK</sequence>
<keyword evidence="3" id="KW-1185">Reference proteome</keyword>
<evidence type="ECO:0000313" key="3">
    <source>
        <dbReference type="Proteomes" id="UP001271007"/>
    </source>
</evidence>
<proteinExistence type="predicted"/>
<feature type="compositionally biased region" description="Low complexity" evidence="1">
    <location>
        <begin position="14"/>
        <end position="34"/>
    </location>
</feature>
<evidence type="ECO:0000256" key="1">
    <source>
        <dbReference type="SAM" id="MobiDB-lite"/>
    </source>
</evidence>
<reference evidence="2" key="1">
    <citation type="submission" date="2023-04" db="EMBL/GenBank/DDBJ databases">
        <title>Black Yeasts Isolated from many extreme environments.</title>
        <authorList>
            <person name="Coleine C."/>
            <person name="Stajich J.E."/>
            <person name="Selbmann L."/>
        </authorList>
    </citation>
    <scope>NUCLEOTIDE SEQUENCE</scope>
    <source>
        <strain evidence="2">CCFEE 5312</strain>
    </source>
</reference>
<feature type="compositionally biased region" description="Basic and acidic residues" evidence="1">
    <location>
        <begin position="1"/>
        <end position="13"/>
    </location>
</feature>
<dbReference type="AlphaFoldDB" id="A0AAJ0LV80"/>
<feature type="region of interest" description="Disordered" evidence="1">
    <location>
        <begin position="1"/>
        <end position="74"/>
    </location>
</feature>
<evidence type="ECO:0000313" key="2">
    <source>
        <dbReference type="EMBL" id="KAK3056783.1"/>
    </source>
</evidence>
<protein>
    <submittedName>
        <fullName evidence="2">Uncharacterized protein</fullName>
    </submittedName>
</protein>
<dbReference type="Proteomes" id="UP001271007">
    <property type="component" value="Unassembled WGS sequence"/>
</dbReference>
<organism evidence="2 3">
    <name type="scientific">Extremus antarcticus</name>
    <dbReference type="NCBI Taxonomy" id="702011"/>
    <lineage>
        <taxon>Eukaryota</taxon>
        <taxon>Fungi</taxon>
        <taxon>Dikarya</taxon>
        <taxon>Ascomycota</taxon>
        <taxon>Pezizomycotina</taxon>
        <taxon>Dothideomycetes</taxon>
        <taxon>Dothideomycetidae</taxon>
        <taxon>Mycosphaerellales</taxon>
        <taxon>Extremaceae</taxon>
        <taxon>Extremus</taxon>
    </lineage>
</organism>
<comment type="caution">
    <text evidence="2">The sequence shown here is derived from an EMBL/GenBank/DDBJ whole genome shotgun (WGS) entry which is preliminary data.</text>
</comment>
<gene>
    <name evidence="2" type="ORF">LTR09_002576</name>
</gene>
<accession>A0AAJ0LV80</accession>